<dbReference type="InterPro" id="IPR042177">
    <property type="entry name" value="Cell/Rod_1"/>
</dbReference>
<dbReference type="AlphaFoldDB" id="A0A414PME6"/>
<dbReference type="GeneID" id="62761876"/>
<evidence type="ECO:0000259" key="7">
    <source>
        <dbReference type="Pfam" id="PF04085"/>
    </source>
</evidence>
<dbReference type="PIRSF" id="PIRSF038471">
    <property type="entry name" value="MreC"/>
    <property type="match status" value="1"/>
</dbReference>
<organism evidence="8 9">
    <name type="scientific">Fusobacterium mortiferum</name>
    <dbReference type="NCBI Taxonomy" id="850"/>
    <lineage>
        <taxon>Bacteria</taxon>
        <taxon>Fusobacteriati</taxon>
        <taxon>Fusobacteriota</taxon>
        <taxon>Fusobacteriia</taxon>
        <taxon>Fusobacteriales</taxon>
        <taxon>Fusobacteriaceae</taxon>
        <taxon>Fusobacterium</taxon>
    </lineage>
</organism>
<dbReference type="PANTHER" id="PTHR34138">
    <property type="entry name" value="CELL SHAPE-DETERMINING PROTEIN MREC"/>
    <property type="match status" value="1"/>
</dbReference>
<evidence type="ECO:0000256" key="1">
    <source>
        <dbReference type="ARBA" id="ARBA00009369"/>
    </source>
</evidence>
<dbReference type="Gene3D" id="2.40.10.350">
    <property type="entry name" value="Rod shape-determining protein MreC, domain 2"/>
    <property type="match status" value="1"/>
</dbReference>
<reference evidence="8 9" key="1">
    <citation type="submission" date="2018-08" db="EMBL/GenBank/DDBJ databases">
        <title>A genome reference for cultivated species of the human gut microbiota.</title>
        <authorList>
            <person name="Zou Y."/>
            <person name="Xue W."/>
            <person name="Luo G."/>
        </authorList>
    </citation>
    <scope>NUCLEOTIDE SEQUENCE [LARGE SCALE GENOMIC DNA]</scope>
    <source>
        <strain evidence="8 9">AM25-1</strain>
    </source>
</reference>
<keyword evidence="3 5" id="KW-0133">Cell shape</keyword>
<dbReference type="NCBIfam" id="TIGR00219">
    <property type="entry name" value="mreC"/>
    <property type="match status" value="1"/>
</dbReference>
<keyword evidence="6" id="KW-0175">Coiled coil</keyword>
<dbReference type="GO" id="GO:0005886">
    <property type="term" value="C:plasma membrane"/>
    <property type="evidence" value="ECO:0007669"/>
    <property type="project" value="TreeGrafter"/>
</dbReference>
<dbReference type="InterPro" id="IPR007221">
    <property type="entry name" value="MreC"/>
</dbReference>
<dbReference type="Proteomes" id="UP000284676">
    <property type="component" value="Unassembled WGS sequence"/>
</dbReference>
<comment type="similarity">
    <text evidence="1 5">Belongs to the MreC family.</text>
</comment>
<dbReference type="Pfam" id="PF04085">
    <property type="entry name" value="MreC"/>
    <property type="match status" value="1"/>
</dbReference>
<comment type="function">
    <text evidence="5">Involved in formation and maintenance of cell shape.</text>
</comment>
<comment type="caution">
    <text evidence="8">The sequence shown here is derived from an EMBL/GenBank/DDBJ whole genome shotgun (WGS) entry which is preliminary data.</text>
</comment>
<protein>
    <recommendedName>
        <fullName evidence="2 5">Cell shape-determining protein MreC</fullName>
    </recommendedName>
    <alternativeName>
        <fullName evidence="4 5">Cell shape protein MreC</fullName>
    </alternativeName>
</protein>
<sequence length="281" mass="32553">MFHKNKNSHSVKRRKIYIISLCLLFLFLVFKGAINQGIDLLSYIVFPVQRKIYQIGNYVKETKEAVISYQRVLEENRELKNEHIKYEMLVSYNKRLQEENKRLRDILGIKEEKKINLRVAKINFRNPSNLYVRFYINQGKKDGIKKNMIVLSGETLIGKIGRVYDDYSIVDMVTSENFNVSAMTESQMLGIIKGSDEDDGTLYFEANTFQNSIVVGEKVYTSGISEIYPKGLYIGKVSEIDNSDGEIFRSIKVKNDVDILNMTEVLILMLEDKKEEKNGKI</sequence>
<dbReference type="PANTHER" id="PTHR34138:SF1">
    <property type="entry name" value="CELL SHAPE-DETERMINING PROTEIN MREC"/>
    <property type="match status" value="1"/>
</dbReference>
<evidence type="ECO:0000256" key="6">
    <source>
        <dbReference type="SAM" id="Coils"/>
    </source>
</evidence>
<gene>
    <name evidence="8" type="primary">mreC</name>
    <name evidence="8" type="ORF">DW663_12240</name>
</gene>
<feature type="coiled-coil region" evidence="6">
    <location>
        <begin position="69"/>
        <end position="113"/>
    </location>
</feature>
<dbReference type="InterPro" id="IPR055342">
    <property type="entry name" value="MreC_beta-barrel_core"/>
</dbReference>
<accession>A0A414PME6</accession>
<name>A0A414PME6_FUSMR</name>
<evidence type="ECO:0000313" key="9">
    <source>
        <dbReference type="Proteomes" id="UP000284676"/>
    </source>
</evidence>
<evidence type="ECO:0000256" key="3">
    <source>
        <dbReference type="ARBA" id="ARBA00022960"/>
    </source>
</evidence>
<proteinExistence type="inferred from homology"/>
<evidence type="ECO:0000313" key="8">
    <source>
        <dbReference type="EMBL" id="RHF69749.1"/>
    </source>
</evidence>
<evidence type="ECO:0000256" key="2">
    <source>
        <dbReference type="ARBA" id="ARBA00013855"/>
    </source>
</evidence>
<evidence type="ECO:0000256" key="4">
    <source>
        <dbReference type="ARBA" id="ARBA00032089"/>
    </source>
</evidence>
<dbReference type="InterPro" id="IPR042175">
    <property type="entry name" value="Cell/Rod_MreC_2"/>
</dbReference>
<dbReference type="GO" id="GO:0008360">
    <property type="term" value="P:regulation of cell shape"/>
    <property type="evidence" value="ECO:0007669"/>
    <property type="project" value="UniProtKB-KW"/>
</dbReference>
<dbReference type="RefSeq" id="WP_005886399.1">
    <property type="nucleotide sequence ID" value="NZ_CABMMQ010000002.1"/>
</dbReference>
<dbReference type="Gene3D" id="2.40.10.340">
    <property type="entry name" value="Rod shape-determining protein MreC, domain 1"/>
    <property type="match status" value="1"/>
</dbReference>
<feature type="domain" description="Rod shape-determining protein MreC beta-barrel core" evidence="7">
    <location>
        <begin position="124"/>
        <end position="268"/>
    </location>
</feature>
<dbReference type="EMBL" id="QRHL01000041">
    <property type="protein sequence ID" value="RHF69749.1"/>
    <property type="molecule type" value="Genomic_DNA"/>
</dbReference>
<evidence type="ECO:0000256" key="5">
    <source>
        <dbReference type="PIRNR" id="PIRNR038471"/>
    </source>
</evidence>